<organism evidence="6 7">
    <name type="scientific">Antrihabitans cavernicola</name>
    <dbReference type="NCBI Taxonomy" id="2495913"/>
    <lineage>
        <taxon>Bacteria</taxon>
        <taxon>Bacillati</taxon>
        <taxon>Actinomycetota</taxon>
        <taxon>Actinomycetes</taxon>
        <taxon>Mycobacteriales</taxon>
        <taxon>Nocardiaceae</taxon>
        <taxon>Antrihabitans</taxon>
    </lineage>
</organism>
<feature type="transmembrane region" description="Helical" evidence="5">
    <location>
        <begin position="69"/>
        <end position="87"/>
    </location>
</feature>
<gene>
    <name evidence="6" type="ORF">FOY51_11985</name>
</gene>
<accession>A0A5A7SCF8</accession>
<feature type="transmembrane region" description="Helical" evidence="5">
    <location>
        <begin position="99"/>
        <end position="118"/>
    </location>
</feature>
<dbReference type="RefSeq" id="WP_149430484.1">
    <property type="nucleotide sequence ID" value="NZ_VLNY01000005.1"/>
</dbReference>
<evidence type="ECO:0000313" key="7">
    <source>
        <dbReference type="Proteomes" id="UP000322244"/>
    </source>
</evidence>
<proteinExistence type="predicted"/>
<keyword evidence="2 5" id="KW-0812">Transmembrane</keyword>
<evidence type="ECO:0000256" key="4">
    <source>
        <dbReference type="ARBA" id="ARBA00023136"/>
    </source>
</evidence>
<dbReference type="EMBL" id="VLNY01000005">
    <property type="protein sequence ID" value="KAA0022427.1"/>
    <property type="molecule type" value="Genomic_DNA"/>
</dbReference>
<dbReference type="OrthoDB" id="4483899at2"/>
<keyword evidence="4 5" id="KW-0472">Membrane</keyword>
<keyword evidence="7" id="KW-1185">Reference proteome</keyword>
<reference evidence="6 7" key="1">
    <citation type="submission" date="2019-07" db="EMBL/GenBank/DDBJ databases">
        <title>Rhodococcus cavernicolus sp. nov., isolated from a cave.</title>
        <authorList>
            <person name="Lee S.D."/>
        </authorList>
    </citation>
    <scope>NUCLEOTIDE SEQUENCE [LARGE SCALE GENOMIC DNA]</scope>
    <source>
        <strain evidence="6 7">C1-24</strain>
    </source>
</reference>
<evidence type="ECO:0008006" key="8">
    <source>
        <dbReference type="Google" id="ProtNLM"/>
    </source>
</evidence>
<evidence type="ECO:0000256" key="2">
    <source>
        <dbReference type="ARBA" id="ARBA00022692"/>
    </source>
</evidence>
<feature type="transmembrane region" description="Helical" evidence="5">
    <location>
        <begin position="44"/>
        <end position="64"/>
    </location>
</feature>
<dbReference type="AlphaFoldDB" id="A0A5A7SCF8"/>
<keyword evidence="3 5" id="KW-1133">Transmembrane helix</keyword>
<dbReference type="Pfam" id="PF13564">
    <property type="entry name" value="DoxX_2"/>
    <property type="match status" value="1"/>
</dbReference>
<protein>
    <recommendedName>
        <fullName evidence="8">DoxX family protein</fullName>
    </recommendedName>
</protein>
<comment type="subcellular location">
    <subcellularLocation>
        <location evidence="1">Membrane</location>
        <topology evidence="1">Multi-pass membrane protein</topology>
    </subcellularLocation>
</comment>
<name>A0A5A7SCF8_9NOCA</name>
<dbReference type="GO" id="GO:0016020">
    <property type="term" value="C:membrane"/>
    <property type="evidence" value="ECO:0007669"/>
    <property type="project" value="UniProtKB-SubCell"/>
</dbReference>
<sequence>MDVAAVVCSVALAVAAMVSGVPKVQLQGLTWAFMRSRGISANQVRAIGSGELIGVVGLMAGLFWRPAGVVAAALLLLLFGGAVVFHVRHGDYGNPDMRMPALAPFALTILSFLTLVVVSTTL</sequence>
<comment type="caution">
    <text evidence="6">The sequence shown here is derived from an EMBL/GenBank/DDBJ whole genome shotgun (WGS) entry which is preliminary data.</text>
</comment>
<evidence type="ECO:0000256" key="5">
    <source>
        <dbReference type="SAM" id="Phobius"/>
    </source>
</evidence>
<evidence type="ECO:0000256" key="3">
    <source>
        <dbReference type="ARBA" id="ARBA00022989"/>
    </source>
</evidence>
<dbReference type="Proteomes" id="UP000322244">
    <property type="component" value="Unassembled WGS sequence"/>
</dbReference>
<evidence type="ECO:0000313" key="6">
    <source>
        <dbReference type="EMBL" id="KAA0022427.1"/>
    </source>
</evidence>
<dbReference type="InterPro" id="IPR032808">
    <property type="entry name" value="DoxX"/>
</dbReference>
<evidence type="ECO:0000256" key="1">
    <source>
        <dbReference type="ARBA" id="ARBA00004141"/>
    </source>
</evidence>